<evidence type="ECO:0000313" key="3">
    <source>
        <dbReference type="Proteomes" id="UP000291343"/>
    </source>
</evidence>
<dbReference type="Proteomes" id="UP000291343">
    <property type="component" value="Unassembled WGS sequence"/>
</dbReference>
<organism evidence="2 3">
    <name type="scientific">Laodelphax striatellus</name>
    <name type="common">Small brown planthopper</name>
    <name type="synonym">Delphax striatella</name>
    <dbReference type="NCBI Taxonomy" id="195883"/>
    <lineage>
        <taxon>Eukaryota</taxon>
        <taxon>Metazoa</taxon>
        <taxon>Ecdysozoa</taxon>
        <taxon>Arthropoda</taxon>
        <taxon>Hexapoda</taxon>
        <taxon>Insecta</taxon>
        <taxon>Pterygota</taxon>
        <taxon>Neoptera</taxon>
        <taxon>Paraneoptera</taxon>
        <taxon>Hemiptera</taxon>
        <taxon>Auchenorrhyncha</taxon>
        <taxon>Fulgoroidea</taxon>
        <taxon>Delphacidae</taxon>
        <taxon>Criomorphinae</taxon>
        <taxon>Laodelphax</taxon>
    </lineage>
</organism>
<protein>
    <submittedName>
        <fullName evidence="2">Uncharacterized protein</fullName>
    </submittedName>
</protein>
<comment type="caution">
    <text evidence="2">The sequence shown here is derived from an EMBL/GenBank/DDBJ whole genome shotgun (WGS) entry which is preliminary data.</text>
</comment>
<evidence type="ECO:0000313" key="2">
    <source>
        <dbReference type="EMBL" id="RZF33655.1"/>
    </source>
</evidence>
<reference evidence="2 3" key="1">
    <citation type="journal article" date="2017" name="Gigascience">
        <title>Genome sequence of the small brown planthopper, Laodelphax striatellus.</title>
        <authorList>
            <person name="Zhu J."/>
            <person name="Jiang F."/>
            <person name="Wang X."/>
            <person name="Yang P."/>
            <person name="Bao Y."/>
            <person name="Zhao W."/>
            <person name="Wang W."/>
            <person name="Lu H."/>
            <person name="Wang Q."/>
            <person name="Cui N."/>
            <person name="Li J."/>
            <person name="Chen X."/>
            <person name="Luo L."/>
            <person name="Yu J."/>
            <person name="Kang L."/>
            <person name="Cui F."/>
        </authorList>
    </citation>
    <scope>NUCLEOTIDE SEQUENCE [LARGE SCALE GENOMIC DNA]</scope>
    <source>
        <strain evidence="2">Lst14</strain>
        <tissue evidence="2">Whole body</tissue>
    </source>
</reference>
<dbReference type="EMBL" id="QKKF02037776">
    <property type="protein sequence ID" value="RZF31973.1"/>
    <property type="molecule type" value="Genomic_DNA"/>
</dbReference>
<accession>A0A482WJF3</accession>
<dbReference type="AlphaFoldDB" id="A0A482WJF3"/>
<keyword evidence="3" id="KW-1185">Reference proteome</keyword>
<reference evidence="2" key="2">
    <citation type="submission" date="2019-02" db="EMBL/GenBank/DDBJ databases">
        <authorList>
            <person name="Zhu J."/>
            <person name="Jiang F."/>
            <person name="Wang X."/>
            <person name="Yang P."/>
            <person name="Bao Y."/>
            <person name="Zhao W."/>
            <person name="Wang W."/>
            <person name="Lu H."/>
            <person name="Wang Q."/>
            <person name="Cui N."/>
            <person name="Li J."/>
            <person name="Chen X."/>
            <person name="Luo L."/>
            <person name="Yu J."/>
            <person name="Kang L."/>
            <person name="Cui F."/>
        </authorList>
    </citation>
    <scope>NUCLEOTIDE SEQUENCE</scope>
    <source>
        <strain evidence="2">Lst14</strain>
        <tissue evidence="2">Whole body</tissue>
    </source>
</reference>
<name>A0A482WJF3_LAOST</name>
<dbReference type="EMBL" id="QKKF02033617">
    <property type="protein sequence ID" value="RZF33655.1"/>
    <property type="molecule type" value="Genomic_DNA"/>
</dbReference>
<gene>
    <name evidence="2" type="ORF">LSTR_LSTR007033</name>
    <name evidence="1" type="ORF">LSTR_LSTR016152</name>
</gene>
<proteinExistence type="predicted"/>
<evidence type="ECO:0000313" key="1">
    <source>
        <dbReference type="EMBL" id="RZF31973.1"/>
    </source>
</evidence>
<dbReference type="InParanoid" id="A0A482WJF3"/>
<sequence length="101" mass="10995">MLLSAVEAVSLISSQHCHYLHLTHHPVTSHHETQPIGVKSRITPKNASFTPKRTPKHCESGIGRSKNLGGAIHTVSLTLDRQGRGSLRISGYFGLFSSNLV</sequence>